<evidence type="ECO:0000256" key="7">
    <source>
        <dbReference type="ARBA" id="ARBA00023225"/>
    </source>
</evidence>
<dbReference type="Proteomes" id="UP000501568">
    <property type="component" value="Chromosome"/>
</dbReference>
<keyword evidence="10" id="KW-0282">Flagellum</keyword>
<protein>
    <recommendedName>
        <fullName evidence="3">Flagellar assembly protein FliH</fullName>
    </recommendedName>
</protein>
<reference evidence="10 11" key="1">
    <citation type="submission" date="2020-02" db="EMBL/GenBank/DDBJ databases">
        <authorList>
            <person name="Zheng R.K."/>
            <person name="Sun C.M."/>
        </authorList>
    </citation>
    <scope>NUCLEOTIDE SEQUENCE [LARGE SCALE GENOMIC DNA]</scope>
    <source>
        <strain evidence="11">zrk23</strain>
    </source>
</reference>
<gene>
    <name evidence="10" type="ORF">G5C33_02235</name>
</gene>
<dbReference type="EMBL" id="CP049109">
    <property type="protein sequence ID" value="QIG78722.1"/>
    <property type="molecule type" value="Genomic_DNA"/>
</dbReference>
<evidence type="ECO:0000313" key="10">
    <source>
        <dbReference type="EMBL" id="QIG78722.1"/>
    </source>
</evidence>
<keyword evidence="11" id="KW-1185">Reference proteome</keyword>
<keyword evidence="10" id="KW-0966">Cell projection</keyword>
<feature type="domain" description="Flagellar assembly protein FliH/Type III secretion system HrpE" evidence="9">
    <location>
        <begin position="130"/>
        <end position="236"/>
    </location>
</feature>
<accession>A0A6G6Y1C0</accession>
<dbReference type="GO" id="GO:0015031">
    <property type="term" value="P:protein transport"/>
    <property type="evidence" value="ECO:0007669"/>
    <property type="project" value="UniProtKB-KW"/>
</dbReference>
<keyword evidence="5" id="KW-1005">Bacterial flagellum biogenesis</keyword>
<evidence type="ECO:0000256" key="5">
    <source>
        <dbReference type="ARBA" id="ARBA00022795"/>
    </source>
</evidence>
<evidence type="ECO:0000256" key="8">
    <source>
        <dbReference type="SAM" id="MobiDB-lite"/>
    </source>
</evidence>
<keyword evidence="7" id="KW-1006">Bacterial flagellum protein export</keyword>
<dbReference type="InterPro" id="IPR051472">
    <property type="entry name" value="T3SS_Stator/FliH"/>
</dbReference>
<evidence type="ECO:0000256" key="6">
    <source>
        <dbReference type="ARBA" id="ARBA00022927"/>
    </source>
</evidence>
<organism evidence="10 11">
    <name type="scientific">Stakelama tenebrarum</name>
    <dbReference type="NCBI Taxonomy" id="2711215"/>
    <lineage>
        <taxon>Bacteria</taxon>
        <taxon>Pseudomonadati</taxon>
        <taxon>Pseudomonadota</taxon>
        <taxon>Alphaproteobacteria</taxon>
        <taxon>Sphingomonadales</taxon>
        <taxon>Sphingomonadaceae</taxon>
        <taxon>Stakelama</taxon>
    </lineage>
</organism>
<dbReference type="AlphaFoldDB" id="A0A6G6Y1C0"/>
<evidence type="ECO:0000259" key="9">
    <source>
        <dbReference type="Pfam" id="PF02108"/>
    </source>
</evidence>
<comment type="similarity">
    <text evidence="2">Belongs to the FliH family.</text>
</comment>
<comment type="function">
    <text evidence="1">Needed for flagellar regrowth and assembly.</text>
</comment>
<sequence>MSDFVPGFASRQVAAEDALERAFGDTGGSHDFSPGEAMRVVGRPEPVQAEPDAQAAADAEAPVQPRHFSPANPGTNPTEGWDPFAGEVTPPAPEPTGFSDPIAAAREKGFAEGRAAAQAEAAAARGQELALLEQVSQSLSAGTHFDRDRLAAQIRQTVIHLVTRMVGELGISPELLAGRIEAAVEMLADSAESALLRVHPDDVELLTDRLPANVFPVGDPNLTRGSFVIESASTIVEDGPDLWIEQLAEAIDRVPIPPTC</sequence>
<dbReference type="RefSeq" id="WP_165325720.1">
    <property type="nucleotide sequence ID" value="NZ_CP049109.1"/>
</dbReference>
<name>A0A6G6Y1C0_9SPHN</name>
<dbReference type="PANTHER" id="PTHR34982:SF1">
    <property type="entry name" value="FLAGELLAR ASSEMBLY PROTEIN FLIH"/>
    <property type="match status" value="1"/>
</dbReference>
<evidence type="ECO:0000256" key="2">
    <source>
        <dbReference type="ARBA" id="ARBA00006602"/>
    </source>
</evidence>
<dbReference type="KEGG" id="spzr:G5C33_02235"/>
<dbReference type="InterPro" id="IPR018035">
    <property type="entry name" value="Flagellar_FliH/T3SS_HrpE"/>
</dbReference>
<keyword evidence="10" id="KW-0969">Cilium</keyword>
<proteinExistence type="inferred from homology"/>
<keyword evidence="6" id="KW-0653">Protein transport</keyword>
<evidence type="ECO:0000313" key="11">
    <source>
        <dbReference type="Proteomes" id="UP000501568"/>
    </source>
</evidence>
<dbReference type="Pfam" id="PF02108">
    <property type="entry name" value="FliH"/>
    <property type="match status" value="1"/>
</dbReference>
<evidence type="ECO:0000256" key="4">
    <source>
        <dbReference type="ARBA" id="ARBA00022448"/>
    </source>
</evidence>
<dbReference type="GO" id="GO:0005829">
    <property type="term" value="C:cytosol"/>
    <property type="evidence" value="ECO:0007669"/>
    <property type="project" value="TreeGrafter"/>
</dbReference>
<dbReference type="PANTHER" id="PTHR34982">
    <property type="entry name" value="YOP PROTEINS TRANSLOCATION PROTEIN L"/>
    <property type="match status" value="1"/>
</dbReference>
<evidence type="ECO:0000256" key="1">
    <source>
        <dbReference type="ARBA" id="ARBA00003041"/>
    </source>
</evidence>
<feature type="compositionally biased region" description="Low complexity" evidence="8">
    <location>
        <begin position="47"/>
        <end position="65"/>
    </location>
</feature>
<dbReference type="GO" id="GO:0044781">
    <property type="term" value="P:bacterial-type flagellum organization"/>
    <property type="evidence" value="ECO:0007669"/>
    <property type="project" value="UniProtKB-KW"/>
</dbReference>
<feature type="region of interest" description="Disordered" evidence="8">
    <location>
        <begin position="47"/>
        <end position="80"/>
    </location>
</feature>
<keyword evidence="4" id="KW-0813">Transport</keyword>
<evidence type="ECO:0000256" key="3">
    <source>
        <dbReference type="ARBA" id="ARBA00016507"/>
    </source>
</evidence>